<feature type="compositionally biased region" description="Basic and acidic residues" evidence="1">
    <location>
        <begin position="459"/>
        <end position="482"/>
    </location>
</feature>
<accession>A0ABN9UDC4</accession>
<organism evidence="2 3">
    <name type="scientific">Prorocentrum cordatum</name>
    <dbReference type="NCBI Taxonomy" id="2364126"/>
    <lineage>
        <taxon>Eukaryota</taxon>
        <taxon>Sar</taxon>
        <taxon>Alveolata</taxon>
        <taxon>Dinophyceae</taxon>
        <taxon>Prorocentrales</taxon>
        <taxon>Prorocentraceae</taxon>
        <taxon>Prorocentrum</taxon>
    </lineage>
</organism>
<dbReference type="Proteomes" id="UP001189429">
    <property type="component" value="Unassembled WGS sequence"/>
</dbReference>
<evidence type="ECO:0000256" key="1">
    <source>
        <dbReference type="SAM" id="MobiDB-lite"/>
    </source>
</evidence>
<feature type="region of interest" description="Disordered" evidence="1">
    <location>
        <begin position="316"/>
        <end position="338"/>
    </location>
</feature>
<dbReference type="EMBL" id="CAUYUJ010015733">
    <property type="protein sequence ID" value="CAK0857481.1"/>
    <property type="molecule type" value="Genomic_DNA"/>
</dbReference>
<protein>
    <submittedName>
        <fullName evidence="2">Uncharacterized protein</fullName>
    </submittedName>
</protein>
<gene>
    <name evidence="2" type="ORF">PCOR1329_LOCUS47590</name>
</gene>
<comment type="caution">
    <text evidence="2">The sequence shown here is derived from an EMBL/GenBank/DDBJ whole genome shotgun (WGS) entry which is preliminary data.</text>
</comment>
<sequence>MGAPRHVVCVLGGTALQDDCSEALVQALARDLAAGLGPEVAFVTGGLPGVQRVFADHCGDGSRLWNLLPRAESSGYAVGRDVHAGADLAERKEVFGQLGDVYVTVEGGPGVAQECRAAAARGAAIVPLMRSGGASAGMFEFPPEALQRPAFATQVHDGDGRPSDGKIRGKIRGTFFFSARCARGGTGAPSAGREARGPAERLPASPSGLRASPGPLPRAAAGSSACSPLVSPRRGLDSPLASPRGRRQVGDLQRALVDDFAVEVWRELHAMHGHQLDVPAVSRERTPGAGHPICFGTEQDLAAACTKLHAAAGPARAGKAGEHRGGPPAAGTAPGRRRADVVQRLYSNEVSRQRRRDVKERWEKEEMQECTFTPKITRLVMAGVAEQVGSKADVSERLYAHGREREEALREAREQHLAREARLLQEKSVVSGPKSVPAWSVFERSRKWRSQVDRRIAERKEGAAQQEEKELQESSVHKRLNERLTGSAAAAKREEAVDRLYRIDLKKRKARADERIRSRQMDIEKEFQEQEMRSVHARAAARGRAGRRAAPLAGRGPGGEDEEVDEARRELVLALFDALGRGRERLGPPELRRLSGLCGFCGGDAAWGAQYEQLADIYGFEARQGLSADTSGPSSETRMGGCTAPRTTCTSC</sequence>
<feature type="region of interest" description="Disordered" evidence="1">
    <location>
        <begin position="540"/>
        <end position="564"/>
    </location>
</feature>
<dbReference type="Gene3D" id="3.40.50.450">
    <property type="match status" value="1"/>
</dbReference>
<proteinExistence type="predicted"/>
<name>A0ABN9UDC4_9DINO</name>
<dbReference type="SUPFAM" id="SSF102405">
    <property type="entry name" value="MCP/YpsA-like"/>
    <property type="match status" value="1"/>
</dbReference>
<feature type="region of interest" description="Disordered" evidence="1">
    <location>
        <begin position="186"/>
        <end position="247"/>
    </location>
</feature>
<keyword evidence="3" id="KW-1185">Reference proteome</keyword>
<evidence type="ECO:0000313" key="3">
    <source>
        <dbReference type="Proteomes" id="UP001189429"/>
    </source>
</evidence>
<feature type="region of interest" description="Disordered" evidence="1">
    <location>
        <begin position="459"/>
        <end position="488"/>
    </location>
</feature>
<evidence type="ECO:0000313" key="2">
    <source>
        <dbReference type="EMBL" id="CAK0857481.1"/>
    </source>
</evidence>
<reference evidence="2" key="1">
    <citation type="submission" date="2023-10" db="EMBL/GenBank/DDBJ databases">
        <authorList>
            <person name="Chen Y."/>
            <person name="Shah S."/>
            <person name="Dougan E. K."/>
            <person name="Thang M."/>
            <person name="Chan C."/>
        </authorList>
    </citation>
    <scope>NUCLEOTIDE SEQUENCE [LARGE SCALE GENOMIC DNA]</scope>
</reference>